<evidence type="ECO:0000259" key="6">
    <source>
        <dbReference type="Pfam" id="PF13976"/>
    </source>
</evidence>
<dbReference type="GO" id="GO:0046872">
    <property type="term" value="F:metal ion binding"/>
    <property type="evidence" value="ECO:0007669"/>
    <property type="project" value="UniProtKB-KW"/>
</dbReference>
<dbReference type="PANTHER" id="PTHR42648">
    <property type="entry name" value="TRANSPOSASE, PUTATIVE-RELATED"/>
    <property type="match status" value="1"/>
</dbReference>
<evidence type="ECO:0000313" key="10">
    <source>
        <dbReference type="Proteomes" id="UP000321947"/>
    </source>
</evidence>
<dbReference type="GO" id="GO:0006508">
    <property type="term" value="P:proteolysis"/>
    <property type="evidence" value="ECO:0007669"/>
    <property type="project" value="UniProtKB-KW"/>
</dbReference>
<feature type="domain" description="GAG-pre-integrase" evidence="6">
    <location>
        <begin position="317"/>
        <end position="382"/>
    </location>
</feature>
<dbReference type="Pfam" id="PF07727">
    <property type="entry name" value="RVT_2"/>
    <property type="match status" value="1"/>
</dbReference>
<dbReference type="Pfam" id="PF25597">
    <property type="entry name" value="SH3_retrovirus"/>
    <property type="match status" value="1"/>
</dbReference>
<evidence type="ECO:0000259" key="8">
    <source>
        <dbReference type="Pfam" id="PF25597"/>
    </source>
</evidence>
<dbReference type="PANTHER" id="PTHR42648:SF21">
    <property type="entry name" value="CYSTEINE-RICH RLK (RECEPTOR-LIKE PROTEIN KINASE) 8"/>
    <property type="match status" value="1"/>
</dbReference>
<dbReference type="GO" id="GO:0008233">
    <property type="term" value="F:peptidase activity"/>
    <property type="evidence" value="ECO:0007669"/>
    <property type="project" value="UniProtKB-KW"/>
</dbReference>
<feature type="region of interest" description="Disordered" evidence="4">
    <location>
        <begin position="512"/>
        <end position="582"/>
    </location>
</feature>
<comment type="caution">
    <text evidence="9">The sequence shown here is derived from an EMBL/GenBank/DDBJ whole genome shotgun (WGS) entry which is preliminary data.</text>
</comment>
<feature type="domain" description="Retroviral polymerase SH3-like" evidence="8">
    <location>
        <begin position="449"/>
        <end position="503"/>
    </location>
</feature>
<protein>
    <submittedName>
        <fullName evidence="9">Gag-pol polyprotein</fullName>
    </submittedName>
</protein>
<gene>
    <name evidence="9" type="ORF">E5676_scaffold1704G00200</name>
</gene>
<dbReference type="InterPro" id="IPR054722">
    <property type="entry name" value="PolX-like_BBD"/>
</dbReference>
<dbReference type="Pfam" id="PF13976">
    <property type="entry name" value="gag_pre-integrs"/>
    <property type="match status" value="1"/>
</dbReference>
<keyword evidence="3" id="KW-0378">Hydrolase</keyword>
<feature type="compositionally biased region" description="Acidic residues" evidence="4">
    <location>
        <begin position="121"/>
        <end position="135"/>
    </location>
</feature>
<name>A0A5D3E3N1_CUCMM</name>
<sequence>MCSSPDSGLKDHGDNQRGPSTSRPPVLDCKNYSYWKPRMIFFIKTLDGKAWRALVACYDPPMIIVDGVSVPKPEVDWTDAEEQASVGNARALNTIFNGVDQNVFNKFLQYNQRSLENLGVSDEESGEESVSDEESGDSRDDDGSINAFTIRITDKNTDDESKCFEESKNDELTIEKLEALWKEDREARAIQKERIQDLIEKNETIDTTDDAWYFDNGCSRHMIRNRSYFTNLNDCVTGHVTFGDGAKEKSIAKGNVDNNNLPCLNDVRYVDRLKANMISISELCDQGYKVSFDDVGCVVMNKENQICMSGKRQTDNCYHWNSNMSDTCQLTRSDQTWLWHKKLGHVSMRGLEKIIKNEAIVGIPNLDVNGNFFCGDCQIGKQTRTSHKSLKECYTNRVLELLHMNLMGPMQTESLGGKRVTIRTRTTVTLYELWKDRKRNVKYFHVFGSTCYILADREYRQKWDTKSEQGIFFGYSQNSCAYRVFNNISGSAIKTINVVINDLDSAIKQINNEEDETPNMSEARTTSSLEVPKADNPYADSDKSLEKSSKENITKKSELIPSADVKKNHPTSSIIGDPSARMQTRRKEKIDYMKMVADLCYISTFEPSTVNSALRDEYWLNAMQEELLQFRRNNVWTLVSKPEGVNVIGTKWVFKNKIDEAGCVTKNKARLVALGYTQVEGIDFDETFASVA</sequence>
<evidence type="ECO:0000259" key="7">
    <source>
        <dbReference type="Pfam" id="PF22936"/>
    </source>
</evidence>
<dbReference type="AlphaFoldDB" id="A0A5D3E3N1"/>
<dbReference type="InterPro" id="IPR057670">
    <property type="entry name" value="SH3_retrovirus"/>
</dbReference>
<keyword evidence="2" id="KW-0479">Metal-binding</keyword>
<feature type="compositionally biased region" description="Polar residues" evidence="4">
    <location>
        <begin position="518"/>
        <end position="529"/>
    </location>
</feature>
<feature type="compositionally biased region" description="Basic and acidic residues" evidence="4">
    <location>
        <begin position="540"/>
        <end position="558"/>
    </location>
</feature>
<dbReference type="InterPro" id="IPR013103">
    <property type="entry name" value="RVT_2"/>
</dbReference>
<feature type="region of interest" description="Disordered" evidence="4">
    <location>
        <begin position="1"/>
        <end position="24"/>
    </location>
</feature>
<evidence type="ECO:0000256" key="4">
    <source>
        <dbReference type="SAM" id="MobiDB-lite"/>
    </source>
</evidence>
<dbReference type="InterPro" id="IPR025724">
    <property type="entry name" value="GAG-pre-integrase_dom"/>
</dbReference>
<dbReference type="EMBL" id="SSTD01000319">
    <property type="protein sequence ID" value="TYK30677.1"/>
    <property type="molecule type" value="Genomic_DNA"/>
</dbReference>
<evidence type="ECO:0000256" key="2">
    <source>
        <dbReference type="ARBA" id="ARBA00022723"/>
    </source>
</evidence>
<reference evidence="9 10" key="1">
    <citation type="submission" date="2019-08" db="EMBL/GenBank/DDBJ databases">
        <title>Draft genome sequences of two oriental melons (Cucumis melo L. var makuwa).</title>
        <authorList>
            <person name="Kwon S.-Y."/>
        </authorList>
    </citation>
    <scope>NUCLEOTIDE SEQUENCE [LARGE SCALE GENOMIC DNA]</scope>
    <source>
        <strain evidence="10">cv. Chang Bougi</strain>
        <tissue evidence="9">Leaf</tissue>
    </source>
</reference>
<dbReference type="InterPro" id="IPR039537">
    <property type="entry name" value="Retrotran_Ty1/copia-like"/>
</dbReference>
<feature type="region of interest" description="Disordered" evidence="4">
    <location>
        <begin position="118"/>
        <end position="146"/>
    </location>
</feature>
<dbReference type="Pfam" id="PF22936">
    <property type="entry name" value="Pol_BBD"/>
    <property type="match status" value="1"/>
</dbReference>
<proteinExistence type="predicted"/>
<feature type="domain" description="Retrovirus-related Pol polyprotein from transposon TNT 1-94-like beta-barrel" evidence="7">
    <location>
        <begin position="212"/>
        <end position="288"/>
    </location>
</feature>
<evidence type="ECO:0000256" key="1">
    <source>
        <dbReference type="ARBA" id="ARBA00022670"/>
    </source>
</evidence>
<accession>A0A5D3E3N1</accession>
<evidence type="ECO:0000256" key="3">
    <source>
        <dbReference type="ARBA" id="ARBA00022801"/>
    </source>
</evidence>
<evidence type="ECO:0000259" key="5">
    <source>
        <dbReference type="Pfam" id="PF07727"/>
    </source>
</evidence>
<evidence type="ECO:0000313" key="9">
    <source>
        <dbReference type="EMBL" id="TYK30677.1"/>
    </source>
</evidence>
<feature type="domain" description="Reverse transcriptase Ty1/copia-type" evidence="5">
    <location>
        <begin position="633"/>
        <end position="691"/>
    </location>
</feature>
<organism evidence="9 10">
    <name type="scientific">Cucumis melo var. makuwa</name>
    <name type="common">Oriental melon</name>
    <dbReference type="NCBI Taxonomy" id="1194695"/>
    <lineage>
        <taxon>Eukaryota</taxon>
        <taxon>Viridiplantae</taxon>
        <taxon>Streptophyta</taxon>
        <taxon>Embryophyta</taxon>
        <taxon>Tracheophyta</taxon>
        <taxon>Spermatophyta</taxon>
        <taxon>Magnoliopsida</taxon>
        <taxon>eudicotyledons</taxon>
        <taxon>Gunneridae</taxon>
        <taxon>Pentapetalae</taxon>
        <taxon>rosids</taxon>
        <taxon>fabids</taxon>
        <taxon>Cucurbitales</taxon>
        <taxon>Cucurbitaceae</taxon>
        <taxon>Benincaseae</taxon>
        <taxon>Cucumis</taxon>
    </lineage>
</organism>
<keyword evidence="1" id="KW-0645">Protease</keyword>
<dbReference type="Proteomes" id="UP000321947">
    <property type="component" value="Unassembled WGS sequence"/>
</dbReference>